<reference evidence="3 4" key="1">
    <citation type="submission" date="2019-04" db="EMBL/GenBank/DDBJ databases">
        <authorList>
            <person name="Liu Q."/>
            <person name="Xin Y.-H."/>
        </authorList>
    </citation>
    <scope>NUCLEOTIDE SEQUENCE [LARGE SCALE GENOMIC DNA]</scope>
    <source>
        <strain evidence="3 4">AM23</strain>
    </source>
</reference>
<evidence type="ECO:0000256" key="1">
    <source>
        <dbReference type="SAM" id="MobiDB-lite"/>
    </source>
</evidence>
<dbReference type="InterPro" id="IPR001608">
    <property type="entry name" value="Ala_racemase_N"/>
</dbReference>
<dbReference type="OrthoDB" id="2445260at2"/>
<comment type="caution">
    <text evidence="3">The sequence shown here is derived from an EMBL/GenBank/DDBJ whole genome shotgun (WGS) entry which is preliminary data.</text>
</comment>
<dbReference type="EMBL" id="SSWH01000016">
    <property type="protein sequence ID" value="THJ64872.1"/>
    <property type="molecule type" value="Genomic_DNA"/>
</dbReference>
<feature type="compositionally biased region" description="Polar residues" evidence="1">
    <location>
        <begin position="1"/>
        <end position="14"/>
    </location>
</feature>
<dbReference type="SUPFAM" id="SSF51419">
    <property type="entry name" value="PLP-binding barrel"/>
    <property type="match status" value="1"/>
</dbReference>
<gene>
    <name evidence="3" type="ORF">E8P82_13815</name>
</gene>
<protein>
    <submittedName>
        <fullName evidence="3">Amino acid deaminase/aldolase</fullName>
    </submittedName>
</protein>
<feature type="domain" description="Alanine racemase N-terminal" evidence="2">
    <location>
        <begin position="76"/>
        <end position="251"/>
    </location>
</feature>
<evidence type="ECO:0000259" key="2">
    <source>
        <dbReference type="Pfam" id="PF01168"/>
    </source>
</evidence>
<dbReference type="InterPro" id="IPR029066">
    <property type="entry name" value="PLP-binding_barrel"/>
</dbReference>
<dbReference type="AlphaFoldDB" id="A0A4S5E0T4"/>
<feature type="region of interest" description="Disordered" evidence="1">
    <location>
        <begin position="1"/>
        <end position="29"/>
    </location>
</feature>
<organism evidence="3 4">
    <name type="scientific">Arthrobacter echini</name>
    <dbReference type="NCBI Taxonomy" id="1529066"/>
    <lineage>
        <taxon>Bacteria</taxon>
        <taxon>Bacillati</taxon>
        <taxon>Actinomycetota</taxon>
        <taxon>Actinomycetes</taxon>
        <taxon>Micrococcales</taxon>
        <taxon>Micrococcaceae</taxon>
        <taxon>Arthrobacter</taxon>
    </lineage>
</organism>
<accession>A0A4S5E0T4</accession>
<sequence>MLALRQSSSYTAGTGATVPPFARDPAHDHKEHGVTLRDVLSSTAAGSTDARRRLSEPWSAWNIATAAEEPPFGALDGAALRANAADLVRRAGGKPIRLASKSLRVRSVIEALLDMPGFAGVLAFTLPEALWLARSCPDVVVGYPTTDRRAITELARSEQAAASVTLMVDSAEHLDFIDAVAPSATRLPLRICLDMDASWHGPVPFGRLGVWRSPLHTPAQVRTLAEEVQRRPGFTLVGLMAYEAQIAGVADRVPDRLPMNAAVSWFQRRSRAELAERRGEAVAQVRAIADLEFVNGGGTGSVESTAADPAVTEIAAGSGLFAGHSFDAYSAFSPLPASGFALAVVRKPRADCATVLGGGWVASGPPGIDRLPIVAYPAGLRMVPREMAGEVQTPLVGEAARRLSVGDRVWFRHAKSGELSERVNEFVLIEDDRIVDRLPTYRGEGKAFL</sequence>
<dbReference type="Gene3D" id="3.20.20.10">
    <property type="entry name" value="Alanine racemase"/>
    <property type="match status" value="1"/>
</dbReference>
<name>A0A4S5E0T4_9MICC</name>
<proteinExistence type="predicted"/>
<dbReference type="InterPro" id="IPR051466">
    <property type="entry name" value="D-amino_acid_metab_enzyme"/>
</dbReference>
<dbReference type="GO" id="GO:0008721">
    <property type="term" value="F:D-serine ammonia-lyase activity"/>
    <property type="evidence" value="ECO:0007669"/>
    <property type="project" value="TreeGrafter"/>
</dbReference>
<dbReference type="Proteomes" id="UP000305233">
    <property type="component" value="Unassembled WGS sequence"/>
</dbReference>
<dbReference type="CDD" id="cd06813">
    <property type="entry name" value="PLPDE_III_DSD_D-TA_like_2"/>
    <property type="match status" value="1"/>
</dbReference>
<dbReference type="PANTHER" id="PTHR28004:SF2">
    <property type="entry name" value="D-SERINE DEHYDRATASE"/>
    <property type="match status" value="1"/>
</dbReference>
<keyword evidence="4" id="KW-1185">Reference proteome</keyword>
<dbReference type="PANTHER" id="PTHR28004">
    <property type="entry name" value="ZGC:162816-RELATED"/>
    <property type="match status" value="1"/>
</dbReference>
<evidence type="ECO:0000313" key="3">
    <source>
        <dbReference type="EMBL" id="THJ64872.1"/>
    </source>
</evidence>
<dbReference type="Pfam" id="PF01168">
    <property type="entry name" value="Ala_racemase_N"/>
    <property type="match status" value="1"/>
</dbReference>
<dbReference type="GO" id="GO:0036088">
    <property type="term" value="P:D-serine catabolic process"/>
    <property type="evidence" value="ECO:0007669"/>
    <property type="project" value="TreeGrafter"/>
</dbReference>
<evidence type="ECO:0000313" key="4">
    <source>
        <dbReference type="Proteomes" id="UP000305233"/>
    </source>
</evidence>